<dbReference type="InterPro" id="IPR001650">
    <property type="entry name" value="Helicase_C-like"/>
</dbReference>
<dbReference type="InterPro" id="IPR000629">
    <property type="entry name" value="RNA-helicase_DEAD-box_CS"/>
</dbReference>
<evidence type="ECO:0000256" key="6">
    <source>
        <dbReference type="RuleBase" id="RU000492"/>
    </source>
</evidence>
<sequence>MAAEGEQNDAEEQTLLKTDSIEDSTEDTLLKTIREELLPLGVPLGLPLGVPLGLPLGVPLGLPLGVPLGLPLGLPGVNTGLHEVPQPKFSTEYDVRYSRTRPQLQETNPKKYVPQLYDDTKWENVANIPPGPNFHLLCKEEIKVSFPPNSPSCAPAFTTFDESGLHPGILENIQRRGFEQPTPIQRQAIPILLTGRDLIGCAPTGSGKTCAFVLPILHNLLCSDGKPRPTCPSLPYVLILEPTRELAQQIHYEISYFSKHLDIHSLLLLGEAYETFNRFQLQGSGVHVVVGTVGKVAEWIRKGFIKFQKLELLIIDEADRMLENENFMELRHEILIPLQPRKIIGENASSFQTAMFSATYPPEMQELSGHFLKEDYVFLSVGTVGAANLDVHQTILQVESQEEKRDLLFDVLTELHDKTNGHYKALIFVNRRCKADFLAVELESQPLIALSIHSGVTQRQREVAIDLFRQDGRVNILVASDLCSRGLDIKNLDIVINFDMPKNIQYYVHRIGRTGRVGRSGKAISFLHKDTDQHIIRPLVAVLRDAEQHVPEWLSDMSNRCPSDAAPAEQHIPEKLSDMSNRCPSDAAPLPLAHHSHQQDEQEDW</sequence>
<dbReference type="GO" id="GO:0003724">
    <property type="term" value="F:RNA helicase activity"/>
    <property type="evidence" value="ECO:0007669"/>
    <property type="project" value="UniProtKB-EC"/>
</dbReference>
<dbReference type="SUPFAM" id="SSF52540">
    <property type="entry name" value="P-loop containing nucleoside triphosphate hydrolases"/>
    <property type="match status" value="1"/>
</dbReference>
<dbReference type="InterPro" id="IPR027417">
    <property type="entry name" value="P-loop_NTPase"/>
</dbReference>
<dbReference type="PANTHER" id="PTHR47958">
    <property type="entry name" value="ATP-DEPENDENT RNA HELICASE DBP3"/>
    <property type="match status" value="1"/>
</dbReference>
<dbReference type="PROSITE" id="PS51194">
    <property type="entry name" value="HELICASE_CTER"/>
    <property type="match status" value="1"/>
</dbReference>
<dbReference type="GO" id="GO:0005524">
    <property type="term" value="F:ATP binding"/>
    <property type="evidence" value="ECO:0007669"/>
    <property type="project" value="UniProtKB-KW"/>
</dbReference>
<dbReference type="PROSITE" id="PS51195">
    <property type="entry name" value="Q_MOTIF"/>
    <property type="match status" value="1"/>
</dbReference>
<evidence type="ECO:0000256" key="2">
    <source>
        <dbReference type="ARBA" id="ARBA00022741"/>
    </source>
</evidence>
<dbReference type="GO" id="GO:0016787">
    <property type="term" value="F:hydrolase activity"/>
    <property type="evidence" value="ECO:0007669"/>
    <property type="project" value="UniProtKB-KW"/>
</dbReference>
<dbReference type="InterPro" id="IPR011545">
    <property type="entry name" value="DEAD/DEAH_box_helicase_dom"/>
</dbReference>
<protein>
    <recommendedName>
        <fullName evidence="1">RNA helicase</fullName>
        <ecNumber evidence="1">3.6.4.13</ecNumber>
    </recommendedName>
</protein>
<accession>A0A7R8WG40</accession>
<dbReference type="Gene3D" id="3.40.50.300">
    <property type="entry name" value="P-loop containing nucleotide triphosphate hydrolases"/>
    <property type="match status" value="2"/>
</dbReference>
<keyword evidence="2 6" id="KW-0547">Nucleotide-binding</keyword>
<gene>
    <name evidence="7" type="ORF">CTOB1V02_LOCUS8904</name>
</gene>
<proteinExistence type="inferred from homology"/>
<dbReference type="CDD" id="cd18787">
    <property type="entry name" value="SF2_C_DEAD"/>
    <property type="match status" value="1"/>
</dbReference>
<dbReference type="EC" id="3.6.4.13" evidence="1"/>
<keyword evidence="4 6" id="KW-0347">Helicase</keyword>
<evidence type="ECO:0000256" key="4">
    <source>
        <dbReference type="ARBA" id="ARBA00022806"/>
    </source>
</evidence>
<evidence type="ECO:0000256" key="5">
    <source>
        <dbReference type="ARBA" id="ARBA00022840"/>
    </source>
</evidence>
<dbReference type="InterPro" id="IPR014014">
    <property type="entry name" value="RNA_helicase_DEAD_Q_motif"/>
</dbReference>
<dbReference type="EMBL" id="OB663153">
    <property type="protein sequence ID" value="CAD7231050.1"/>
    <property type="molecule type" value="Genomic_DNA"/>
</dbReference>
<comment type="similarity">
    <text evidence="6">Belongs to the DEAD box helicase family.</text>
</comment>
<dbReference type="Pfam" id="PF00271">
    <property type="entry name" value="Helicase_C"/>
    <property type="match status" value="1"/>
</dbReference>
<organism evidence="7">
    <name type="scientific">Cyprideis torosa</name>
    <dbReference type="NCBI Taxonomy" id="163714"/>
    <lineage>
        <taxon>Eukaryota</taxon>
        <taxon>Metazoa</taxon>
        <taxon>Ecdysozoa</taxon>
        <taxon>Arthropoda</taxon>
        <taxon>Crustacea</taxon>
        <taxon>Oligostraca</taxon>
        <taxon>Ostracoda</taxon>
        <taxon>Podocopa</taxon>
        <taxon>Podocopida</taxon>
        <taxon>Cytherocopina</taxon>
        <taxon>Cytheroidea</taxon>
        <taxon>Cytherideidae</taxon>
        <taxon>Cyprideis</taxon>
    </lineage>
</organism>
<evidence type="ECO:0000256" key="3">
    <source>
        <dbReference type="ARBA" id="ARBA00022801"/>
    </source>
</evidence>
<dbReference type="InterPro" id="IPR014001">
    <property type="entry name" value="Helicase_ATP-bd"/>
</dbReference>
<keyword evidence="5 6" id="KW-0067">ATP-binding</keyword>
<name>A0A7R8WG40_9CRUS</name>
<dbReference type="OrthoDB" id="196131at2759"/>
<dbReference type="GO" id="GO:0003676">
    <property type="term" value="F:nucleic acid binding"/>
    <property type="evidence" value="ECO:0007669"/>
    <property type="project" value="InterPro"/>
</dbReference>
<dbReference type="PROSITE" id="PS51192">
    <property type="entry name" value="HELICASE_ATP_BIND_1"/>
    <property type="match status" value="1"/>
</dbReference>
<keyword evidence="3 6" id="KW-0378">Hydrolase</keyword>
<evidence type="ECO:0000313" key="7">
    <source>
        <dbReference type="EMBL" id="CAD7231050.1"/>
    </source>
</evidence>
<dbReference type="AlphaFoldDB" id="A0A7R8WG40"/>
<dbReference type="PROSITE" id="PS00039">
    <property type="entry name" value="DEAD_ATP_HELICASE"/>
    <property type="match status" value="1"/>
</dbReference>
<reference evidence="7" key="1">
    <citation type="submission" date="2020-11" db="EMBL/GenBank/DDBJ databases">
        <authorList>
            <person name="Tran Van P."/>
        </authorList>
    </citation>
    <scope>NUCLEOTIDE SEQUENCE</scope>
</reference>
<dbReference type="SMART" id="SM00490">
    <property type="entry name" value="HELICc"/>
    <property type="match status" value="1"/>
</dbReference>
<evidence type="ECO:0000256" key="1">
    <source>
        <dbReference type="ARBA" id="ARBA00012552"/>
    </source>
</evidence>
<dbReference type="Pfam" id="PF00270">
    <property type="entry name" value="DEAD"/>
    <property type="match status" value="1"/>
</dbReference>
<dbReference type="SMART" id="SM00487">
    <property type="entry name" value="DEXDc"/>
    <property type="match status" value="1"/>
</dbReference>